<evidence type="ECO:0000313" key="2">
    <source>
        <dbReference type="EMBL" id="MFC5271084.1"/>
    </source>
</evidence>
<reference evidence="3" key="1">
    <citation type="journal article" date="2019" name="Int. J. Syst. Evol. Microbiol.">
        <title>The Global Catalogue of Microorganisms (GCM) 10K type strain sequencing project: providing services to taxonomists for standard genome sequencing and annotation.</title>
        <authorList>
            <consortium name="The Broad Institute Genomics Platform"/>
            <consortium name="The Broad Institute Genome Sequencing Center for Infectious Disease"/>
            <person name="Wu L."/>
            <person name="Ma J."/>
        </authorList>
    </citation>
    <scope>NUCLEOTIDE SEQUENCE [LARGE SCALE GENOMIC DNA]</scope>
    <source>
        <strain evidence="3">KACC 12602</strain>
    </source>
</reference>
<dbReference type="RefSeq" id="WP_378017450.1">
    <property type="nucleotide sequence ID" value="NZ_JBHSKT010000005.1"/>
</dbReference>
<feature type="transmembrane region" description="Helical" evidence="1">
    <location>
        <begin position="168"/>
        <end position="188"/>
    </location>
</feature>
<feature type="transmembrane region" description="Helical" evidence="1">
    <location>
        <begin position="273"/>
        <end position="306"/>
    </location>
</feature>
<feature type="transmembrane region" description="Helical" evidence="1">
    <location>
        <begin position="383"/>
        <end position="403"/>
    </location>
</feature>
<keyword evidence="1" id="KW-0812">Transmembrane</keyword>
<organism evidence="2 3">
    <name type="scientific">Adhaeribacter terreus</name>
    <dbReference type="NCBI Taxonomy" id="529703"/>
    <lineage>
        <taxon>Bacteria</taxon>
        <taxon>Pseudomonadati</taxon>
        <taxon>Bacteroidota</taxon>
        <taxon>Cytophagia</taxon>
        <taxon>Cytophagales</taxon>
        <taxon>Hymenobacteraceae</taxon>
        <taxon>Adhaeribacter</taxon>
    </lineage>
</organism>
<feature type="transmembrane region" description="Helical" evidence="1">
    <location>
        <begin position="318"/>
        <end position="339"/>
    </location>
</feature>
<evidence type="ECO:0000313" key="3">
    <source>
        <dbReference type="Proteomes" id="UP001596161"/>
    </source>
</evidence>
<dbReference type="EMBL" id="JBHSKT010000005">
    <property type="protein sequence ID" value="MFC5271084.1"/>
    <property type="molecule type" value="Genomic_DNA"/>
</dbReference>
<feature type="transmembrane region" description="Helical" evidence="1">
    <location>
        <begin position="223"/>
        <end position="242"/>
    </location>
</feature>
<comment type="caution">
    <text evidence="2">The sequence shown here is derived from an EMBL/GenBank/DDBJ whole genome shotgun (WGS) entry which is preliminary data.</text>
</comment>
<keyword evidence="1" id="KW-0472">Membrane</keyword>
<feature type="transmembrane region" description="Helical" evidence="1">
    <location>
        <begin position="415"/>
        <end position="437"/>
    </location>
</feature>
<evidence type="ECO:0000256" key="1">
    <source>
        <dbReference type="SAM" id="Phobius"/>
    </source>
</evidence>
<feature type="transmembrane region" description="Helical" evidence="1">
    <location>
        <begin position="127"/>
        <end position="148"/>
    </location>
</feature>
<evidence type="ECO:0008006" key="4">
    <source>
        <dbReference type="Google" id="ProtNLM"/>
    </source>
</evidence>
<protein>
    <recommendedName>
        <fullName evidence="4">Glycosyltransferase RgtA/B/C/D-like domain-containing protein</fullName>
    </recommendedName>
</protein>
<proteinExistence type="predicted"/>
<dbReference type="Proteomes" id="UP001596161">
    <property type="component" value="Unassembled WGS sequence"/>
</dbReference>
<gene>
    <name evidence="2" type="ORF">ACFPIB_10715</name>
</gene>
<feature type="transmembrane region" description="Helical" evidence="1">
    <location>
        <begin position="200"/>
        <end position="217"/>
    </location>
</feature>
<accession>A0ABW0EDU8</accession>
<keyword evidence="1" id="KW-1133">Transmembrane helix</keyword>
<feature type="transmembrane region" description="Helical" evidence="1">
    <location>
        <begin position="443"/>
        <end position="465"/>
    </location>
</feature>
<keyword evidence="3" id="KW-1185">Reference proteome</keyword>
<feature type="transmembrane region" description="Helical" evidence="1">
    <location>
        <begin position="249"/>
        <end position="267"/>
    </location>
</feature>
<name>A0ABW0EDU8_9BACT</name>
<sequence>MHNEYKQVLRYGFGMLAVVAGFLLVFFLSWTYEELLPVFAAFNADKPFISEGLVEVNRVFGMSEATYTITKIAVAVFFSGCVFMLYRLRTAPRTAFFANFLPLETVAFFGQKLRAQWQKLPLFEKKLLLITFLALTAARLYLLSLYQYEIDEASAYFLFLYRGLPGAITYYIIPNNHVFYSLLCLPLLSVFQDPYWAYKLPTLLISTLGFPVLYLAVRSIFKFSIAFFAVTGLSFSYHLLYYAVHGRGYSLLLLCTVFAFIAILKLYEGRQNYYWLLFLICTVTGFYTVPVFLYPFASISLFAVFAFIHSKNFKALRLFILVTFFAGIATLLLYLPVILVSGPELLFNNAYVARKPYDVLFSKLSFFFPFTQGSVLGQEGMSAYLWLLAVLSVFLLLIFRRKAAGFWQYSGLKPVYLVWILCGALVPWALIFVQGVLPPERTWTYKAFADFLTIAVLLQVFFYFFLRKHKKISIAFVVLFMAFYGTYETSKHWRNKQVPHTSNDPFYEILTVIRQQPDPVIYTSDGYYSFFITYDFLAHDKRFPVMDVFQTEPGRHYNVLILSRTNPVQTNLDLSRYRLIHQDNFVQVYFLKRPE</sequence>
<feature type="transmembrane region" description="Helical" evidence="1">
    <location>
        <begin position="65"/>
        <end position="86"/>
    </location>
</feature>
<feature type="transmembrane region" description="Helical" evidence="1">
    <location>
        <begin position="12"/>
        <end position="32"/>
    </location>
</feature>